<dbReference type="PANTHER" id="PTHR21650">
    <property type="entry name" value="MEMBRALIN/KINETOCHORE PROTEIN NUF2"/>
    <property type="match status" value="1"/>
</dbReference>
<organism evidence="18 19">
    <name type="scientific">Aureobasidium melanogenum</name>
    <name type="common">Aureobasidium pullulans var. melanogenum</name>
    <dbReference type="NCBI Taxonomy" id="46634"/>
    <lineage>
        <taxon>Eukaryota</taxon>
        <taxon>Fungi</taxon>
        <taxon>Dikarya</taxon>
        <taxon>Ascomycota</taxon>
        <taxon>Pezizomycotina</taxon>
        <taxon>Dothideomycetes</taxon>
        <taxon>Dothideomycetidae</taxon>
        <taxon>Dothideales</taxon>
        <taxon>Saccotheciaceae</taxon>
        <taxon>Aureobasidium</taxon>
    </lineage>
</organism>
<dbReference type="GO" id="GO:0031262">
    <property type="term" value="C:Ndc80 complex"/>
    <property type="evidence" value="ECO:0007669"/>
    <property type="project" value="InterPro"/>
</dbReference>
<evidence type="ECO:0000256" key="8">
    <source>
        <dbReference type="ARBA" id="ARBA00022776"/>
    </source>
</evidence>
<evidence type="ECO:0000256" key="12">
    <source>
        <dbReference type="ARBA" id="ARBA00023306"/>
    </source>
</evidence>
<keyword evidence="13" id="KW-0137">Centromere</keyword>
<dbReference type="Pfam" id="PF03800">
    <property type="entry name" value="Nuf2"/>
    <property type="match status" value="1"/>
</dbReference>
<dbReference type="InterPro" id="IPR041112">
    <property type="entry name" value="Nuf2_DHR10-like"/>
</dbReference>
<name>A0A9P8EB27_AURME</name>
<evidence type="ECO:0000256" key="14">
    <source>
        <dbReference type="SAM" id="Coils"/>
    </source>
</evidence>
<keyword evidence="8" id="KW-0498">Mitosis</keyword>
<gene>
    <name evidence="18" type="ORF">KCU76_g11885</name>
</gene>
<dbReference type="Proteomes" id="UP000779574">
    <property type="component" value="Unassembled WGS sequence"/>
</dbReference>
<dbReference type="GO" id="GO:0044877">
    <property type="term" value="F:protein-containing complex binding"/>
    <property type="evidence" value="ECO:0007669"/>
    <property type="project" value="TreeGrafter"/>
</dbReference>
<reference evidence="18" key="2">
    <citation type="submission" date="2021-08" db="EMBL/GenBank/DDBJ databases">
        <authorList>
            <person name="Gostincar C."/>
            <person name="Sun X."/>
            <person name="Song Z."/>
            <person name="Gunde-Cimerman N."/>
        </authorList>
    </citation>
    <scope>NUCLEOTIDE SEQUENCE</scope>
    <source>
        <strain evidence="18">EXF-9911</strain>
    </source>
</reference>
<feature type="domain" description="Nuf2 DHR10-like" evidence="17">
    <location>
        <begin position="284"/>
        <end position="399"/>
    </location>
</feature>
<feature type="region of interest" description="Disordered" evidence="15">
    <location>
        <begin position="1"/>
        <end position="26"/>
    </location>
</feature>
<dbReference type="GO" id="GO:0045132">
    <property type="term" value="P:meiotic chromosome segregation"/>
    <property type="evidence" value="ECO:0007669"/>
    <property type="project" value="TreeGrafter"/>
</dbReference>
<comment type="function">
    <text evidence="1">Acts as a component of the essential kinetochore-associated NDC80 complex, which is required for chromosome segregation and spindle checkpoint activity.</text>
</comment>
<feature type="coiled-coil region" evidence="14">
    <location>
        <begin position="170"/>
        <end position="253"/>
    </location>
</feature>
<keyword evidence="6" id="KW-0158">Chromosome</keyword>
<keyword evidence="12" id="KW-0131">Cell cycle</keyword>
<accession>A0A9P8EB27</accession>
<feature type="region of interest" description="Disordered" evidence="15">
    <location>
        <begin position="375"/>
        <end position="416"/>
    </location>
</feature>
<keyword evidence="11" id="KW-0539">Nucleus</keyword>
<evidence type="ECO:0000256" key="10">
    <source>
        <dbReference type="ARBA" id="ARBA00023054"/>
    </source>
</evidence>
<evidence type="ECO:0000256" key="15">
    <source>
        <dbReference type="SAM" id="MobiDB-lite"/>
    </source>
</evidence>
<evidence type="ECO:0000256" key="9">
    <source>
        <dbReference type="ARBA" id="ARBA00022838"/>
    </source>
</evidence>
<keyword evidence="10 14" id="KW-0175">Coiled coil</keyword>
<keyword evidence="7" id="KW-0132">Cell division</keyword>
<dbReference type="PANTHER" id="PTHR21650:SF2">
    <property type="entry name" value="KINETOCHORE PROTEIN NUF2"/>
    <property type="match status" value="1"/>
</dbReference>
<dbReference type="Pfam" id="PF18595">
    <property type="entry name" value="Nuf2_DHR10-like"/>
    <property type="match status" value="1"/>
</dbReference>
<feature type="non-terminal residue" evidence="18">
    <location>
        <position position="466"/>
    </location>
</feature>
<proteinExistence type="inferred from homology"/>
<sequence length="466" mass="54283">MAYSGRMSMAPRGSQQPSSQPRVRKEDNEDAFMTLPDREIAGCISDIGIPFTIQDLQKPNPQQIQKVFEWLAELLMNTTREVVAPAMKAAADDLCGDDPDRILTADTRDLMGFFVTLRRLLLECGIKDFTFQDLYKPTHPRLVKIFSYVINFIRFRESQTSVIDEYFNSTERTKAQIEELYNSNQEKEEMLQEMQRNRKNVEQAMRDKEKKNSELKARLLELKKGQEKVAEKLDRVKSEQSRLKQALEDKQTQTINVRKEADKLRPYTQQSPAALETALRDLNANLTADKAEIDRLDRRTRALQTSTDTFTLLHGDVTGLSRLLEDLQAELRKEDEEASRANKHRDALSERSNNVREIERQERMLSKQLANIQERTNNLRQGAAAKAEEAKRRMESLKQTHSELGEERRKRGEEVERRRIRIEQTEKKMADLKENIDMEVQSAKEEYLKMESHIKLYITEMEQSLV</sequence>
<dbReference type="GO" id="GO:0007052">
    <property type="term" value="P:mitotic spindle organization"/>
    <property type="evidence" value="ECO:0007669"/>
    <property type="project" value="TreeGrafter"/>
</dbReference>
<evidence type="ECO:0000256" key="3">
    <source>
        <dbReference type="ARBA" id="ARBA00004629"/>
    </source>
</evidence>
<comment type="subcellular location">
    <subcellularLocation>
        <location evidence="3">Chromosome</location>
        <location evidence="3">Centromere</location>
        <location evidence="3">Kinetochore</location>
    </subcellularLocation>
    <subcellularLocation>
        <location evidence="2">Nucleus</location>
    </subcellularLocation>
</comment>
<dbReference type="GO" id="GO:0051383">
    <property type="term" value="P:kinetochore organization"/>
    <property type="evidence" value="ECO:0007669"/>
    <property type="project" value="TreeGrafter"/>
</dbReference>
<evidence type="ECO:0000256" key="5">
    <source>
        <dbReference type="ARBA" id="ARBA00017594"/>
    </source>
</evidence>
<dbReference type="Gene3D" id="1.10.418.60">
    <property type="entry name" value="Ncd80 complex, Nuf2 subunit"/>
    <property type="match status" value="1"/>
</dbReference>
<comment type="caution">
    <text evidence="18">The sequence shown here is derived from an EMBL/GenBank/DDBJ whole genome shotgun (WGS) entry which is preliminary data.</text>
</comment>
<evidence type="ECO:0000256" key="13">
    <source>
        <dbReference type="ARBA" id="ARBA00023328"/>
    </source>
</evidence>
<dbReference type="EMBL" id="JAHFXF010000588">
    <property type="protein sequence ID" value="KAG9685193.1"/>
    <property type="molecule type" value="Genomic_DNA"/>
</dbReference>
<dbReference type="InterPro" id="IPR005549">
    <property type="entry name" value="Kinetochore_Nuf2_N"/>
</dbReference>
<comment type="similarity">
    <text evidence="4">Belongs to the NUF2 family.</text>
</comment>
<evidence type="ECO:0000256" key="6">
    <source>
        <dbReference type="ARBA" id="ARBA00022454"/>
    </source>
</evidence>
<dbReference type="InterPro" id="IPR038275">
    <property type="entry name" value="Nuf2_N_sf"/>
</dbReference>
<evidence type="ECO:0000256" key="2">
    <source>
        <dbReference type="ARBA" id="ARBA00004123"/>
    </source>
</evidence>
<protein>
    <recommendedName>
        <fullName evidence="5">Probable kinetochore protein NUF2</fullName>
    </recommendedName>
</protein>
<keyword evidence="9" id="KW-0995">Kinetochore</keyword>
<evidence type="ECO:0000256" key="11">
    <source>
        <dbReference type="ARBA" id="ARBA00023242"/>
    </source>
</evidence>
<evidence type="ECO:0000256" key="4">
    <source>
        <dbReference type="ARBA" id="ARBA00005498"/>
    </source>
</evidence>
<evidence type="ECO:0000259" key="16">
    <source>
        <dbReference type="Pfam" id="PF03800"/>
    </source>
</evidence>
<dbReference type="GO" id="GO:0005634">
    <property type="term" value="C:nucleus"/>
    <property type="evidence" value="ECO:0007669"/>
    <property type="project" value="UniProtKB-SubCell"/>
</dbReference>
<evidence type="ECO:0000313" key="19">
    <source>
        <dbReference type="Proteomes" id="UP000779574"/>
    </source>
</evidence>
<evidence type="ECO:0000259" key="17">
    <source>
        <dbReference type="Pfam" id="PF18595"/>
    </source>
</evidence>
<dbReference type="GO" id="GO:0051315">
    <property type="term" value="P:attachment of mitotic spindle microtubules to kinetochore"/>
    <property type="evidence" value="ECO:0007669"/>
    <property type="project" value="TreeGrafter"/>
</dbReference>
<dbReference type="GO" id="GO:0051301">
    <property type="term" value="P:cell division"/>
    <property type="evidence" value="ECO:0007669"/>
    <property type="project" value="UniProtKB-KW"/>
</dbReference>
<reference evidence="18" key="1">
    <citation type="journal article" date="2021" name="J Fungi (Basel)">
        <title>Virulence traits and population genomics of the black yeast Aureobasidium melanogenum.</title>
        <authorList>
            <person name="Cernosa A."/>
            <person name="Sun X."/>
            <person name="Gostincar C."/>
            <person name="Fang C."/>
            <person name="Gunde-Cimerman N."/>
            <person name="Song Z."/>
        </authorList>
    </citation>
    <scope>NUCLEOTIDE SEQUENCE</scope>
    <source>
        <strain evidence="18">EXF-9911</strain>
    </source>
</reference>
<dbReference type="AlphaFoldDB" id="A0A9P8EB27"/>
<evidence type="ECO:0000256" key="1">
    <source>
        <dbReference type="ARBA" id="ARBA00002772"/>
    </source>
</evidence>
<evidence type="ECO:0000313" key="18">
    <source>
        <dbReference type="EMBL" id="KAG9685193.1"/>
    </source>
</evidence>
<feature type="domain" description="Kinetochore protein Nuf2 N-terminal" evidence="16">
    <location>
        <begin position="30"/>
        <end position="170"/>
    </location>
</feature>
<feature type="compositionally biased region" description="Basic and acidic residues" evidence="15">
    <location>
        <begin position="386"/>
        <end position="416"/>
    </location>
</feature>
<feature type="region of interest" description="Disordered" evidence="15">
    <location>
        <begin position="334"/>
        <end position="360"/>
    </location>
</feature>
<evidence type="ECO:0000256" key="7">
    <source>
        <dbReference type="ARBA" id="ARBA00022618"/>
    </source>
</evidence>